<reference evidence="3" key="1">
    <citation type="submission" date="2023-01" db="EMBL/GenBank/DDBJ databases">
        <title>Key to firefly adult light organ development and bioluminescence: homeobox transcription factors regulate luciferase expression and transportation to peroxisome.</title>
        <authorList>
            <person name="Fu X."/>
        </authorList>
    </citation>
    <scope>NUCLEOTIDE SEQUENCE [LARGE SCALE GENOMIC DNA]</scope>
</reference>
<keyword evidence="1" id="KW-0472">Membrane</keyword>
<evidence type="ECO:0000313" key="3">
    <source>
        <dbReference type="Proteomes" id="UP001353858"/>
    </source>
</evidence>
<gene>
    <name evidence="2" type="ORF">RN001_003296</name>
</gene>
<organism evidence="2 3">
    <name type="scientific">Aquatica leii</name>
    <dbReference type="NCBI Taxonomy" id="1421715"/>
    <lineage>
        <taxon>Eukaryota</taxon>
        <taxon>Metazoa</taxon>
        <taxon>Ecdysozoa</taxon>
        <taxon>Arthropoda</taxon>
        <taxon>Hexapoda</taxon>
        <taxon>Insecta</taxon>
        <taxon>Pterygota</taxon>
        <taxon>Neoptera</taxon>
        <taxon>Endopterygota</taxon>
        <taxon>Coleoptera</taxon>
        <taxon>Polyphaga</taxon>
        <taxon>Elateriformia</taxon>
        <taxon>Elateroidea</taxon>
        <taxon>Lampyridae</taxon>
        <taxon>Luciolinae</taxon>
        <taxon>Aquatica</taxon>
    </lineage>
</organism>
<dbReference type="EMBL" id="JARPUR010000001">
    <property type="protein sequence ID" value="KAK4887025.1"/>
    <property type="molecule type" value="Genomic_DNA"/>
</dbReference>
<sequence>MVSQSILSSLQKATTPNLGLKLKPSILQRTHYSGPSGGAYHQHHHIFHHSNSGSGHSYSDHDGGKKKSIALSALTLLAFLFFLNILQNCLEEQMVASTASTQVVFLSAKQQLKESQKKLEDEKISNLENNDKLPSVINYERINKNY</sequence>
<proteinExistence type="predicted"/>
<protein>
    <submittedName>
        <fullName evidence="2">Uncharacterized protein</fullName>
    </submittedName>
</protein>
<keyword evidence="1" id="KW-1133">Transmembrane helix</keyword>
<dbReference type="Proteomes" id="UP001353858">
    <property type="component" value="Unassembled WGS sequence"/>
</dbReference>
<feature type="transmembrane region" description="Helical" evidence="1">
    <location>
        <begin position="69"/>
        <end position="86"/>
    </location>
</feature>
<evidence type="ECO:0000256" key="1">
    <source>
        <dbReference type="SAM" id="Phobius"/>
    </source>
</evidence>
<accession>A0AAN7ST01</accession>
<keyword evidence="1" id="KW-0812">Transmembrane</keyword>
<dbReference type="AlphaFoldDB" id="A0AAN7ST01"/>
<name>A0AAN7ST01_9COLE</name>
<comment type="caution">
    <text evidence="2">The sequence shown here is derived from an EMBL/GenBank/DDBJ whole genome shotgun (WGS) entry which is preliminary data.</text>
</comment>
<evidence type="ECO:0000313" key="2">
    <source>
        <dbReference type="EMBL" id="KAK4887025.1"/>
    </source>
</evidence>
<keyword evidence="3" id="KW-1185">Reference proteome</keyword>